<keyword evidence="4" id="KW-1185">Reference proteome</keyword>
<reference evidence="3 4" key="1">
    <citation type="submission" date="2016-06" db="EMBL/GenBank/DDBJ databases">
        <title>Comparative genomics of the ectomycorrhizal sister species Rhizopogon vinicolor and Rhizopogon vesiculosus (Basidiomycota: Boletales) reveals a divergence of the mating type B locus.</title>
        <authorList>
            <consortium name="DOE Joint Genome Institute"/>
            <person name="Mujic A.B."/>
            <person name="Kuo A."/>
            <person name="Tritt A."/>
            <person name="Lipzen A."/>
            <person name="Chen C."/>
            <person name="Johnson J."/>
            <person name="Sharma A."/>
            <person name="Barry K."/>
            <person name="Grigoriev I.V."/>
            <person name="Spatafora J.W."/>
        </authorList>
    </citation>
    <scope>NUCLEOTIDE SEQUENCE [LARGE SCALE GENOMIC DNA]</scope>
    <source>
        <strain evidence="3 4">AM-OR11-026</strain>
    </source>
</reference>
<name>A0A1B7NFN5_9AGAM</name>
<feature type="domain" description="DUF6533" evidence="2">
    <location>
        <begin position="16"/>
        <end position="61"/>
    </location>
</feature>
<dbReference type="EMBL" id="KV448135">
    <property type="protein sequence ID" value="OAX43652.1"/>
    <property type="molecule type" value="Genomic_DNA"/>
</dbReference>
<feature type="transmembrane region" description="Helical" evidence="1">
    <location>
        <begin position="54"/>
        <end position="71"/>
    </location>
</feature>
<keyword evidence="1" id="KW-1133">Transmembrane helix</keyword>
<sequence length="233" mass="26074">MVDYFPDFIARQTVAYTGVASAVALLFDFCITFDSEVRWTWGRKWGITRISFVISRYLPLVGVTLMTRYAVEATHGGIANYAMLTPVSDSCEYIHFLGAFAAEVLLLVRIYVFWGCDKRFLVVISVFSMATAIAMLTIAGIDKIGNSTDSTHRVLEVDKNASIIYGLLVLFELVLLSLTLYKRFKTHRLENSPIVVTIYRDGVIYMLCITLVSMVNCIVIFALPSSYTALLIG</sequence>
<dbReference type="STRING" id="1314800.A0A1B7NFN5"/>
<gene>
    <name evidence="3" type="ORF">K503DRAFT_862144</name>
</gene>
<organism evidence="3 4">
    <name type="scientific">Rhizopogon vinicolor AM-OR11-026</name>
    <dbReference type="NCBI Taxonomy" id="1314800"/>
    <lineage>
        <taxon>Eukaryota</taxon>
        <taxon>Fungi</taxon>
        <taxon>Dikarya</taxon>
        <taxon>Basidiomycota</taxon>
        <taxon>Agaricomycotina</taxon>
        <taxon>Agaricomycetes</taxon>
        <taxon>Agaricomycetidae</taxon>
        <taxon>Boletales</taxon>
        <taxon>Suillineae</taxon>
        <taxon>Rhizopogonaceae</taxon>
        <taxon>Rhizopogon</taxon>
    </lineage>
</organism>
<dbReference type="Pfam" id="PF20151">
    <property type="entry name" value="DUF6533"/>
    <property type="match status" value="1"/>
</dbReference>
<feature type="transmembrane region" description="Helical" evidence="1">
    <location>
        <begin position="120"/>
        <end position="141"/>
    </location>
</feature>
<accession>A0A1B7NFN5</accession>
<dbReference type="Proteomes" id="UP000092154">
    <property type="component" value="Unassembled WGS sequence"/>
</dbReference>
<evidence type="ECO:0000259" key="2">
    <source>
        <dbReference type="Pfam" id="PF20151"/>
    </source>
</evidence>
<feature type="transmembrane region" description="Helical" evidence="1">
    <location>
        <begin position="93"/>
        <end position="113"/>
    </location>
</feature>
<evidence type="ECO:0000313" key="3">
    <source>
        <dbReference type="EMBL" id="OAX43652.1"/>
    </source>
</evidence>
<evidence type="ECO:0000256" key="1">
    <source>
        <dbReference type="SAM" id="Phobius"/>
    </source>
</evidence>
<evidence type="ECO:0000313" key="4">
    <source>
        <dbReference type="Proteomes" id="UP000092154"/>
    </source>
</evidence>
<dbReference type="OrthoDB" id="2645170at2759"/>
<keyword evidence="1" id="KW-0812">Transmembrane</keyword>
<dbReference type="InterPro" id="IPR045340">
    <property type="entry name" value="DUF6533"/>
</dbReference>
<keyword evidence="1" id="KW-0472">Membrane</keyword>
<feature type="transmembrane region" description="Helical" evidence="1">
    <location>
        <begin position="14"/>
        <end position="33"/>
    </location>
</feature>
<proteinExistence type="predicted"/>
<protein>
    <recommendedName>
        <fullName evidence="2">DUF6533 domain-containing protein</fullName>
    </recommendedName>
</protein>
<dbReference type="InParanoid" id="A0A1B7NFN5"/>
<feature type="transmembrane region" description="Helical" evidence="1">
    <location>
        <begin position="202"/>
        <end position="223"/>
    </location>
</feature>
<feature type="transmembrane region" description="Helical" evidence="1">
    <location>
        <begin position="161"/>
        <end position="181"/>
    </location>
</feature>
<dbReference type="AlphaFoldDB" id="A0A1B7NFN5"/>